<name>A0AAD8H7G1_9APIA</name>
<evidence type="ECO:0000313" key="21">
    <source>
        <dbReference type="Proteomes" id="UP001237642"/>
    </source>
</evidence>
<feature type="domain" description="Helicase ATP-binding" evidence="17">
    <location>
        <begin position="485"/>
        <end position="649"/>
    </location>
</feature>
<dbReference type="InterPro" id="IPR056246">
    <property type="entry name" value="KH_DEAH11/12_1st"/>
</dbReference>
<keyword evidence="5" id="KW-0677">Repeat</keyword>
<dbReference type="Gene3D" id="3.40.50.300">
    <property type="entry name" value="P-loop containing nucleotide triphosphate hydrolases"/>
    <property type="match status" value="2"/>
</dbReference>
<keyword evidence="11" id="KW-0862">Zinc</keyword>
<evidence type="ECO:0000256" key="4">
    <source>
        <dbReference type="ARBA" id="ARBA00022723"/>
    </source>
</evidence>
<dbReference type="PROSITE" id="PS00518">
    <property type="entry name" value="ZF_RING_1"/>
    <property type="match status" value="1"/>
</dbReference>
<dbReference type="Pfam" id="PF00271">
    <property type="entry name" value="Helicase_C"/>
    <property type="match status" value="1"/>
</dbReference>
<comment type="catalytic activity">
    <reaction evidence="13">
        <text>ATP + H2O = ADP + phosphate + H(+)</text>
        <dbReference type="Rhea" id="RHEA:13065"/>
        <dbReference type="ChEBI" id="CHEBI:15377"/>
        <dbReference type="ChEBI" id="CHEBI:15378"/>
        <dbReference type="ChEBI" id="CHEBI:30616"/>
        <dbReference type="ChEBI" id="CHEBI:43474"/>
        <dbReference type="ChEBI" id="CHEBI:456216"/>
        <dbReference type="EC" id="3.6.4.13"/>
    </reaction>
</comment>
<dbReference type="PROSITE" id="PS51194">
    <property type="entry name" value="HELICASE_CTER"/>
    <property type="match status" value="1"/>
</dbReference>
<dbReference type="InterPro" id="IPR024357">
    <property type="entry name" value="Argonaut_Gly-rich"/>
</dbReference>
<dbReference type="CDD" id="cd22585">
    <property type="entry name" value="Rcat_RBR_DEAH12-like"/>
    <property type="match status" value="1"/>
</dbReference>
<dbReference type="InterPro" id="IPR044066">
    <property type="entry name" value="TRIAD_supradom"/>
</dbReference>
<dbReference type="PANTHER" id="PTHR18934:SF81">
    <property type="entry name" value="ATP-DEPENDENT RNA HELICASE DEAH11, CHLOROPLASTIC-RELATED"/>
    <property type="match status" value="1"/>
</dbReference>
<evidence type="ECO:0000256" key="7">
    <source>
        <dbReference type="ARBA" id="ARBA00022771"/>
    </source>
</evidence>
<organism evidence="20 21">
    <name type="scientific">Heracleum sosnowskyi</name>
    <dbReference type="NCBI Taxonomy" id="360622"/>
    <lineage>
        <taxon>Eukaryota</taxon>
        <taxon>Viridiplantae</taxon>
        <taxon>Streptophyta</taxon>
        <taxon>Embryophyta</taxon>
        <taxon>Tracheophyta</taxon>
        <taxon>Spermatophyta</taxon>
        <taxon>Magnoliopsida</taxon>
        <taxon>eudicotyledons</taxon>
        <taxon>Gunneridae</taxon>
        <taxon>Pentapetalae</taxon>
        <taxon>asterids</taxon>
        <taxon>campanulids</taxon>
        <taxon>Apiales</taxon>
        <taxon>Apiaceae</taxon>
        <taxon>Apioideae</taxon>
        <taxon>apioid superclade</taxon>
        <taxon>Tordylieae</taxon>
        <taxon>Tordyliinae</taxon>
        <taxon>Heracleum</taxon>
    </lineage>
</organism>
<dbReference type="PROSITE" id="PS51873">
    <property type="entry name" value="TRIAD"/>
    <property type="match status" value="1"/>
</dbReference>
<dbReference type="Gene3D" id="1.20.120.1080">
    <property type="match status" value="1"/>
</dbReference>
<feature type="region of interest" description="Disordered" evidence="15">
    <location>
        <begin position="65"/>
        <end position="93"/>
    </location>
</feature>
<dbReference type="InterPro" id="IPR013083">
    <property type="entry name" value="Znf_RING/FYVE/PHD"/>
</dbReference>
<dbReference type="PANTHER" id="PTHR18934">
    <property type="entry name" value="ATP-DEPENDENT RNA HELICASE"/>
    <property type="match status" value="1"/>
</dbReference>
<dbReference type="CDD" id="cd17917">
    <property type="entry name" value="DEXHc_RHA-like"/>
    <property type="match status" value="1"/>
</dbReference>
<protein>
    <recommendedName>
        <fullName evidence="2">RNA helicase</fullName>
        <ecNumber evidence="2">3.6.4.13</ecNumber>
    </recommendedName>
</protein>
<evidence type="ECO:0000256" key="6">
    <source>
        <dbReference type="ARBA" id="ARBA00022741"/>
    </source>
</evidence>
<evidence type="ECO:0000259" key="16">
    <source>
        <dbReference type="PROSITE" id="PS50089"/>
    </source>
</evidence>
<dbReference type="InterPro" id="IPR013087">
    <property type="entry name" value="Znf_C2H2_type"/>
</dbReference>
<dbReference type="Proteomes" id="UP001237642">
    <property type="component" value="Unassembled WGS sequence"/>
</dbReference>
<evidence type="ECO:0000256" key="3">
    <source>
        <dbReference type="ARBA" id="ARBA00022679"/>
    </source>
</evidence>
<dbReference type="Pfam" id="PF21010">
    <property type="entry name" value="HA2_C"/>
    <property type="match status" value="1"/>
</dbReference>
<evidence type="ECO:0000259" key="17">
    <source>
        <dbReference type="PROSITE" id="PS51192"/>
    </source>
</evidence>
<keyword evidence="9" id="KW-0378">Hydrolase</keyword>
<dbReference type="Pfam" id="PF24638">
    <property type="entry name" value="KH_DEAH11_1st"/>
    <property type="match status" value="1"/>
</dbReference>
<keyword evidence="6" id="KW-0547">Nucleotide-binding</keyword>
<dbReference type="CDD" id="cd20335">
    <property type="entry name" value="BRcat_RBR"/>
    <property type="match status" value="1"/>
</dbReference>
<dbReference type="SMART" id="SM00647">
    <property type="entry name" value="IBR"/>
    <property type="match status" value="2"/>
</dbReference>
<dbReference type="InterPro" id="IPR002867">
    <property type="entry name" value="IBR_dom"/>
</dbReference>
<feature type="domain" description="RING-type" evidence="16">
    <location>
        <begin position="1730"/>
        <end position="1773"/>
    </location>
</feature>
<evidence type="ECO:0000256" key="15">
    <source>
        <dbReference type="SAM" id="MobiDB-lite"/>
    </source>
</evidence>
<evidence type="ECO:0000256" key="2">
    <source>
        <dbReference type="ARBA" id="ARBA00012552"/>
    </source>
</evidence>
<feature type="domain" description="Helicase C-terminal" evidence="18">
    <location>
        <begin position="679"/>
        <end position="845"/>
    </location>
</feature>
<accession>A0AAD8H7G1</accession>
<dbReference type="SMART" id="SM00490">
    <property type="entry name" value="HELICc"/>
    <property type="match status" value="1"/>
</dbReference>
<dbReference type="SUPFAM" id="SSF52540">
    <property type="entry name" value="P-loop containing nucleoside triphosphate hydrolases"/>
    <property type="match status" value="1"/>
</dbReference>
<dbReference type="EMBL" id="JAUIZM010000010">
    <property type="protein sequence ID" value="KAK1361776.1"/>
    <property type="molecule type" value="Genomic_DNA"/>
</dbReference>
<dbReference type="InterPro" id="IPR056247">
    <property type="entry name" value="KH_DEAH11/12_2nd"/>
</dbReference>
<reference evidence="20" key="1">
    <citation type="submission" date="2023-02" db="EMBL/GenBank/DDBJ databases">
        <title>Genome of toxic invasive species Heracleum sosnowskyi carries increased number of genes despite the absence of recent whole-genome duplications.</title>
        <authorList>
            <person name="Schelkunov M."/>
            <person name="Shtratnikova V."/>
            <person name="Makarenko M."/>
            <person name="Klepikova A."/>
            <person name="Omelchenko D."/>
            <person name="Novikova G."/>
            <person name="Obukhova E."/>
            <person name="Bogdanov V."/>
            <person name="Penin A."/>
            <person name="Logacheva M."/>
        </authorList>
    </citation>
    <scope>NUCLEOTIDE SEQUENCE</scope>
    <source>
        <strain evidence="20">Hsosn_3</strain>
        <tissue evidence="20">Leaf</tissue>
    </source>
</reference>
<evidence type="ECO:0000256" key="11">
    <source>
        <dbReference type="ARBA" id="ARBA00022833"/>
    </source>
</evidence>
<evidence type="ECO:0000256" key="8">
    <source>
        <dbReference type="ARBA" id="ARBA00022786"/>
    </source>
</evidence>
<comment type="caution">
    <text evidence="20">The sequence shown here is derived from an EMBL/GenBank/DDBJ whole genome shotgun (WGS) entry which is preliminary data.</text>
</comment>
<evidence type="ECO:0000259" key="18">
    <source>
        <dbReference type="PROSITE" id="PS51194"/>
    </source>
</evidence>
<evidence type="ECO:0000313" key="20">
    <source>
        <dbReference type="EMBL" id="KAK1361776.1"/>
    </source>
</evidence>
<dbReference type="InterPro" id="IPR056245">
    <property type="entry name" value="KH_DEAH11/12"/>
</dbReference>
<dbReference type="InterPro" id="IPR014001">
    <property type="entry name" value="Helicase_ATP-bd"/>
</dbReference>
<dbReference type="Pfam" id="PF24641">
    <property type="entry name" value="KH_DEAH11_2nd"/>
    <property type="match status" value="1"/>
</dbReference>
<dbReference type="EC" id="3.6.4.13" evidence="2"/>
<keyword evidence="4" id="KW-0479">Metal-binding</keyword>
<dbReference type="GO" id="GO:0005524">
    <property type="term" value="F:ATP binding"/>
    <property type="evidence" value="ECO:0007669"/>
    <property type="project" value="UniProtKB-KW"/>
</dbReference>
<dbReference type="FunFam" id="1.20.120.1750:FF:000020">
    <property type="entry name" value="ATP-dependent RNA helicase DEAH12 chloroplastic"/>
    <property type="match status" value="1"/>
</dbReference>
<dbReference type="SUPFAM" id="SSF57850">
    <property type="entry name" value="RING/U-box"/>
    <property type="match status" value="3"/>
</dbReference>
<keyword evidence="12" id="KW-0067">ATP-binding</keyword>
<dbReference type="Gene3D" id="3.30.40.10">
    <property type="entry name" value="Zinc/RING finger domain, C3HC4 (zinc finger)"/>
    <property type="match status" value="1"/>
</dbReference>
<dbReference type="InterPro" id="IPR011545">
    <property type="entry name" value="DEAD/DEAH_box_helicase_dom"/>
</dbReference>
<feature type="domain" description="RING-type" evidence="19">
    <location>
        <begin position="1726"/>
        <end position="1935"/>
    </location>
</feature>
<dbReference type="PROSITE" id="PS51192">
    <property type="entry name" value="HELICASE_ATP_BIND_1"/>
    <property type="match status" value="1"/>
</dbReference>
<dbReference type="Pfam" id="PF00270">
    <property type="entry name" value="DEAD"/>
    <property type="match status" value="1"/>
</dbReference>
<dbReference type="FunFam" id="1.20.120.1080:FF:000033">
    <property type="entry name" value="RBR-type E3 ubiquitin transferase"/>
    <property type="match status" value="1"/>
</dbReference>
<evidence type="ECO:0000256" key="12">
    <source>
        <dbReference type="ARBA" id="ARBA00022840"/>
    </source>
</evidence>
<dbReference type="PROSITE" id="PS00028">
    <property type="entry name" value="ZINC_FINGER_C2H2_1"/>
    <property type="match status" value="1"/>
</dbReference>
<dbReference type="FunFam" id="3.40.50.300:FF:001279">
    <property type="entry name" value="ATP-dependent RNA helicase DEAH12 chloroplastic"/>
    <property type="match status" value="1"/>
</dbReference>
<evidence type="ECO:0000256" key="9">
    <source>
        <dbReference type="ARBA" id="ARBA00022801"/>
    </source>
</evidence>
<dbReference type="InterPro" id="IPR002464">
    <property type="entry name" value="DNA/RNA_helicase_DEAH_CS"/>
</dbReference>
<sequence>MAPKQYSGGPLESYQQPCGPLPYSRGGGVAAGVRVGFVPYADGPSRPSNPKLHPATMAPHQEGVMSRPMPHDTSKSHSLCTSPSVRAAEPSSFRGGGVAAGVRVGFVPYAGGPSKPSNPKLHQVTLAPHQEGVMSRPMPHDTSKSHSLCSRSFSQSSRVVIFVIDTTVSEEEASLPVLLLSHFFAELPDKDLHQYDADAPQEALKVLDIVLVELPTARGSGQRYLPPPSSPMRNTNSDTHHRWDRYSHQSPRENQAEKPVSRVNFVIQLRCDDKALKRDDVDVLIEKLKCKTENFTVLDRDYSVLSFFFKQWIDTLEAMVVFWKIRFEGSYLLVPKLICNVYVPSDTEELNERLKSVFIERIKGLIDGELVKKWQQKLREIVSEIIRINGVLAKPQRLVVSSELMDRKKRFVKERDFFTKRVKEFKYGMKCVIDYLEGNEVKESEVSVFNLYGGFDWFRIDKLIMRECRRLEDGLPIYSFRQDLLKQIRREQVLVMIGETGSGKSTQLAQYLADSGVASTGSILCTQPRKLAAMSLAQRVKEECHGCYQDTSILYYPAFSTFQQYGSHVIYTTDNCLLQHYLSDQNLSKISCIIVDEAHERSLNTDLLLGLLKKLLDRRHDLRLIIMSATIDANQLADYFFGCRTFHVVGRNFPVEIRYVPCLTEGTSGMGNVASYVYDVLRMVAEIHRSEKEGTILAFLTSQIEVEWACEKFDSPSAVALALHGKLTFEDQARVFHNYPGKRKVIFTTNLAETSLTIPGVKYVVDSGMMKECRFEPSTGMNVLKVCKISQSSANQRAGRAGRTEPGRCYRLYSEDDFGLMSLHQEPEIFRVHLGIAVLRILSLGISNVQCFDFVDAPTAKSIDMAVQNLVQLGAVTRNNDVYELTGDGGKLVKIGIEPRLGKIILSCLQYRLGREGLVLAAVMTNSSSIFCRIGTEENKLKSDRLKVQFCHCDGDLFTLLSVYREWESVPLEKRNSWCWDNSINAKSMKRCLEMVNDLESCLQNELHIIVPSYWTWNPLKKSRHDIDLKKAILSSLSENVAMYSGYNRLGYEVALTGKNIQLHPSCSLLAFSERPSWVVFGEILSVNNQYLVCVNAVEIESLDNFNPLPFDVSEMGRRKLQMRPLKGLGSTLLKKLCGKYNSNLMNLVSRIKIACSDERIGVEVDVDLNEILLYASFQDIEKVHSLVTDAVEYERKRLQNECVEKCLYIGGRGVSPPVALFGAGAEIKHLELNERPLSIDVFHSDVNDIDDKQLVTFLERSISSSVCALHKSTGSGKDAEEKGRWSRVTFLSPEAAEAAVTLNGADLMGSLLKVVPVRSTYGGDRKFSFPAVKARVYWPRRISRGFGIVKCDSQDVSGIVDDFSNLIIGGSFVRCAAGQKTMDSVVVGRLDKELSETEIYETLCTATNRRILDFFLIRGDSIEDPPCATCEEALLREITPFMPKRNSHVSSVHIQVFPPEPNDNYTRALITFDGSMHLEAAKALEHIEGKVLPGCHPWQKIQCQQLFHSFVSCPSSVYAVIKEELKYLLSNLRKRKGVQCNLDRNENGSYRVKLSANATKVVAELRRPLEQLMRGKKIDHPDLIPPVLQLLFSREGISLMMSIQRETGTFILFDRQCPSIRVFGSSNKIVLAQQKLVQSLLNLHKSKQLEIHLRGNGLPPDLMKKVLKKFGPDLHSLKEAVPGAELTLNTRHHTIFIHGGKQEKKMVEEIIHQIAQTSPQLKVENEVSCPICLCEVEDGFRLEACGHEFCRSCLVDQCESAIKSQDSYPMYCSYQSCSALFLMADFKSLLSNEKLDELFRASVGAFVAASGGKYRFCPSPDCPSIYRAVVDPDSSGTPFFCGACSVETCTKCHLEYHPYLSCERYKEFKEDPDISLKEWCKGKENVKSCPLCNFTIEKVEGCNHVACRCGRHICWACLQSFGSSDDCYNHLRSVHEAII</sequence>
<dbReference type="InterPro" id="IPR001650">
    <property type="entry name" value="Helicase_C-like"/>
</dbReference>
<evidence type="ECO:0000256" key="10">
    <source>
        <dbReference type="ARBA" id="ARBA00022806"/>
    </source>
</evidence>
<dbReference type="Pfam" id="PF07717">
    <property type="entry name" value="OB_NTP_bind"/>
    <property type="match status" value="1"/>
</dbReference>
<evidence type="ECO:0000256" key="1">
    <source>
        <dbReference type="ARBA" id="ARBA00008792"/>
    </source>
</evidence>
<evidence type="ECO:0000259" key="19">
    <source>
        <dbReference type="PROSITE" id="PS51873"/>
    </source>
</evidence>
<dbReference type="InterPro" id="IPR007502">
    <property type="entry name" value="Helicase-assoc_dom"/>
</dbReference>
<proteinExistence type="inferred from homology"/>
<dbReference type="PROSITE" id="PS00690">
    <property type="entry name" value="DEAH_ATP_HELICASE"/>
    <property type="match status" value="1"/>
</dbReference>
<evidence type="ECO:0000256" key="14">
    <source>
        <dbReference type="PROSITE-ProRule" id="PRU00175"/>
    </source>
</evidence>
<reference evidence="20" key="2">
    <citation type="submission" date="2023-05" db="EMBL/GenBank/DDBJ databases">
        <authorList>
            <person name="Schelkunov M.I."/>
        </authorList>
    </citation>
    <scope>NUCLEOTIDE SEQUENCE</scope>
    <source>
        <strain evidence="20">Hsosn_3</strain>
        <tissue evidence="20">Leaf</tissue>
    </source>
</reference>
<dbReference type="InterPro" id="IPR056244">
    <property type="entry name" value="RRM_DEAH11/12"/>
</dbReference>
<dbReference type="Pfam" id="PF24637">
    <property type="entry name" value="RRM_DEAH11"/>
    <property type="match status" value="1"/>
</dbReference>
<dbReference type="GO" id="GO:0008270">
    <property type="term" value="F:zinc ion binding"/>
    <property type="evidence" value="ECO:0007669"/>
    <property type="project" value="UniProtKB-KW"/>
</dbReference>
<keyword evidence="21" id="KW-1185">Reference proteome</keyword>
<keyword evidence="10 20" id="KW-0347">Helicase</keyword>
<feature type="region of interest" description="Disordered" evidence="15">
    <location>
        <begin position="220"/>
        <end position="257"/>
    </location>
</feature>
<dbReference type="GO" id="GO:0016740">
    <property type="term" value="F:transferase activity"/>
    <property type="evidence" value="ECO:0007669"/>
    <property type="project" value="UniProtKB-KW"/>
</dbReference>
<dbReference type="Pfam" id="PF12764">
    <property type="entry name" value="Gly-rich_Ago1"/>
    <property type="match status" value="1"/>
</dbReference>
<dbReference type="InterPro" id="IPR017907">
    <property type="entry name" value="Znf_RING_CS"/>
</dbReference>
<keyword evidence="8" id="KW-0833">Ubl conjugation pathway</keyword>
<gene>
    <name evidence="20" type="ORF">POM88_046250</name>
</gene>
<dbReference type="SMART" id="SM00487">
    <property type="entry name" value="DEXDc"/>
    <property type="match status" value="1"/>
</dbReference>
<dbReference type="Pfam" id="PF22191">
    <property type="entry name" value="IBR_1"/>
    <property type="match status" value="1"/>
</dbReference>
<dbReference type="GO" id="GO:0016787">
    <property type="term" value="F:hydrolase activity"/>
    <property type="evidence" value="ECO:0007669"/>
    <property type="project" value="UniProtKB-KW"/>
</dbReference>
<feature type="compositionally biased region" description="Basic and acidic residues" evidence="15">
    <location>
        <begin position="238"/>
        <end position="257"/>
    </location>
</feature>
<keyword evidence="3" id="KW-0808">Transferase</keyword>
<evidence type="ECO:0000256" key="5">
    <source>
        <dbReference type="ARBA" id="ARBA00022737"/>
    </source>
</evidence>
<dbReference type="Pfam" id="PF24471">
    <property type="entry name" value="KH_DEAH11"/>
    <property type="match status" value="1"/>
</dbReference>
<evidence type="ECO:0000256" key="13">
    <source>
        <dbReference type="ARBA" id="ARBA00047984"/>
    </source>
</evidence>
<dbReference type="Pfam" id="PF24475">
    <property type="entry name" value="RBD_DEAH11"/>
    <property type="match status" value="1"/>
</dbReference>
<dbReference type="GO" id="GO:0003723">
    <property type="term" value="F:RNA binding"/>
    <property type="evidence" value="ECO:0007669"/>
    <property type="project" value="TreeGrafter"/>
</dbReference>
<dbReference type="CDD" id="cd18791">
    <property type="entry name" value="SF2_C_RHA"/>
    <property type="match status" value="1"/>
</dbReference>
<dbReference type="InterPro" id="IPR056248">
    <property type="entry name" value="RBD_DEAH11/12"/>
</dbReference>
<dbReference type="InterPro" id="IPR027417">
    <property type="entry name" value="P-loop_NTPase"/>
</dbReference>
<dbReference type="InterPro" id="IPR011709">
    <property type="entry name" value="DEAD-box_helicase_OB_fold"/>
</dbReference>
<dbReference type="InterPro" id="IPR001841">
    <property type="entry name" value="Znf_RING"/>
</dbReference>
<dbReference type="PROSITE" id="PS50089">
    <property type="entry name" value="ZF_RING_2"/>
    <property type="match status" value="1"/>
</dbReference>
<dbReference type="FunFam" id="3.40.50.300:FF:002114">
    <property type="entry name" value="ATP-dependent RNA helicase DEAH12 chloroplastic"/>
    <property type="match status" value="1"/>
</dbReference>
<dbReference type="Gene3D" id="1.20.120.1750">
    <property type="match status" value="1"/>
</dbReference>
<comment type="similarity">
    <text evidence="1">Belongs to the DEAD box helicase family. DEAH subfamily.</text>
</comment>
<keyword evidence="7 14" id="KW-0863">Zinc-finger</keyword>
<dbReference type="Pfam" id="PF01485">
    <property type="entry name" value="IBR"/>
    <property type="match status" value="1"/>
</dbReference>
<dbReference type="GO" id="GO:0003724">
    <property type="term" value="F:RNA helicase activity"/>
    <property type="evidence" value="ECO:0007669"/>
    <property type="project" value="UniProtKB-EC"/>
</dbReference>
<dbReference type="SMART" id="SM00847">
    <property type="entry name" value="HA2"/>
    <property type="match status" value="1"/>
</dbReference>